<reference evidence="1 2" key="1">
    <citation type="submission" date="2017-07" db="EMBL/GenBank/DDBJ databases">
        <title>Paenibacillus herberti R33 genome sequencing and assembly.</title>
        <authorList>
            <person name="Su W."/>
        </authorList>
    </citation>
    <scope>NUCLEOTIDE SEQUENCE [LARGE SCALE GENOMIC DNA]</scope>
    <source>
        <strain evidence="1 2">R33</strain>
    </source>
</reference>
<sequence>MIFSCKTFEYQAIIATSNAGNKGCGNIFLRICKGKLAFRGHEEEDERTGTFLQLEASAWKKGKK</sequence>
<evidence type="ECO:0000313" key="1">
    <source>
        <dbReference type="EMBL" id="OXM14860.1"/>
    </source>
</evidence>
<dbReference type="AlphaFoldDB" id="A0A229NYA4"/>
<comment type="caution">
    <text evidence="1">The sequence shown here is derived from an EMBL/GenBank/DDBJ whole genome shotgun (WGS) entry which is preliminary data.</text>
</comment>
<organism evidence="1 2">
    <name type="scientific">Paenibacillus herberti</name>
    <dbReference type="NCBI Taxonomy" id="1619309"/>
    <lineage>
        <taxon>Bacteria</taxon>
        <taxon>Bacillati</taxon>
        <taxon>Bacillota</taxon>
        <taxon>Bacilli</taxon>
        <taxon>Bacillales</taxon>
        <taxon>Paenibacillaceae</taxon>
        <taxon>Paenibacillus</taxon>
    </lineage>
</organism>
<proteinExistence type="predicted"/>
<dbReference type="Proteomes" id="UP000215145">
    <property type="component" value="Unassembled WGS sequence"/>
</dbReference>
<evidence type="ECO:0000313" key="2">
    <source>
        <dbReference type="Proteomes" id="UP000215145"/>
    </source>
</evidence>
<accession>A0A229NYA4</accession>
<protein>
    <submittedName>
        <fullName evidence="1">Uncharacterized protein</fullName>
    </submittedName>
</protein>
<keyword evidence="2" id="KW-1185">Reference proteome</keyword>
<dbReference type="EMBL" id="NMUQ01000002">
    <property type="protein sequence ID" value="OXM14860.1"/>
    <property type="molecule type" value="Genomic_DNA"/>
</dbReference>
<gene>
    <name evidence="1" type="ORF">CGZ75_18515</name>
</gene>
<name>A0A229NYA4_9BACL</name>